<proteinExistence type="predicted"/>
<gene>
    <name evidence="1" type="ORF">DPMN_142200</name>
</gene>
<accession>A0A9D4GE44</accession>
<reference evidence="1" key="2">
    <citation type="submission" date="2020-11" db="EMBL/GenBank/DDBJ databases">
        <authorList>
            <person name="McCartney M.A."/>
            <person name="Auch B."/>
            <person name="Kono T."/>
            <person name="Mallez S."/>
            <person name="Becker A."/>
            <person name="Gohl D.M."/>
            <person name="Silverstein K.A.T."/>
            <person name="Koren S."/>
            <person name="Bechman K.B."/>
            <person name="Herman A."/>
            <person name="Abrahante J.E."/>
            <person name="Garbe J."/>
        </authorList>
    </citation>
    <scope>NUCLEOTIDE SEQUENCE</scope>
    <source>
        <strain evidence="1">Duluth1</strain>
        <tissue evidence="1">Whole animal</tissue>
    </source>
</reference>
<dbReference type="Proteomes" id="UP000828390">
    <property type="component" value="Unassembled WGS sequence"/>
</dbReference>
<protein>
    <submittedName>
        <fullName evidence="1">Uncharacterized protein</fullName>
    </submittedName>
</protein>
<reference evidence="1" key="1">
    <citation type="journal article" date="2019" name="bioRxiv">
        <title>The Genome of the Zebra Mussel, Dreissena polymorpha: A Resource for Invasive Species Research.</title>
        <authorList>
            <person name="McCartney M.A."/>
            <person name="Auch B."/>
            <person name="Kono T."/>
            <person name="Mallez S."/>
            <person name="Zhang Y."/>
            <person name="Obille A."/>
            <person name="Becker A."/>
            <person name="Abrahante J.E."/>
            <person name="Garbe J."/>
            <person name="Badalamenti J.P."/>
            <person name="Herman A."/>
            <person name="Mangelson H."/>
            <person name="Liachko I."/>
            <person name="Sullivan S."/>
            <person name="Sone E.D."/>
            <person name="Koren S."/>
            <person name="Silverstein K.A.T."/>
            <person name="Beckman K.B."/>
            <person name="Gohl D.M."/>
        </authorList>
    </citation>
    <scope>NUCLEOTIDE SEQUENCE</scope>
    <source>
        <strain evidence="1">Duluth1</strain>
        <tissue evidence="1">Whole animal</tissue>
    </source>
</reference>
<dbReference type="EMBL" id="JAIWYP010000006">
    <property type="protein sequence ID" value="KAH3813733.1"/>
    <property type="molecule type" value="Genomic_DNA"/>
</dbReference>
<evidence type="ECO:0000313" key="1">
    <source>
        <dbReference type="EMBL" id="KAH3813733.1"/>
    </source>
</evidence>
<keyword evidence="2" id="KW-1185">Reference proteome</keyword>
<dbReference type="AlphaFoldDB" id="A0A9D4GE44"/>
<sequence length="162" mass="18350">MQFWVGVAYVGGAPHGWEWGHAWLRLPVFECRLVLFCKEDFILGESKGYMDRQFSRGIFSNNKLFLSGRGLGMTWDLSAEFEANVTSTLLIDKRNSTELEFPDITLNNLHQSHDMLLATRGRPLLNFVLIPRRVTDQTQEGPVLINYTRSSPGVLHPTGIGL</sequence>
<comment type="caution">
    <text evidence="1">The sequence shown here is derived from an EMBL/GenBank/DDBJ whole genome shotgun (WGS) entry which is preliminary data.</text>
</comment>
<organism evidence="1 2">
    <name type="scientific">Dreissena polymorpha</name>
    <name type="common">Zebra mussel</name>
    <name type="synonym">Mytilus polymorpha</name>
    <dbReference type="NCBI Taxonomy" id="45954"/>
    <lineage>
        <taxon>Eukaryota</taxon>
        <taxon>Metazoa</taxon>
        <taxon>Spiralia</taxon>
        <taxon>Lophotrochozoa</taxon>
        <taxon>Mollusca</taxon>
        <taxon>Bivalvia</taxon>
        <taxon>Autobranchia</taxon>
        <taxon>Heteroconchia</taxon>
        <taxon>Euheterodonta</taxon>
        <taxon>Imparidentia</taxon>
        <taxon>Neoheterodontei</taxon>
        <taxon>Myida</taxon>
        <taxon>Dreissenoidea</taxon>
        <taxon>Dreissenidae</taxon>
        <taxon>Dreissena</taxon>
    </lineage>
</organism>
<name>A0A9D4GE44_DREPO</name>
<evidence type="ECO:0000313" key="2">
    <source>
        <dbReference type="Proteomes" id="UP000828390"/>
    </source>
</evidence>